<dbReference type="GO" id="GO:0008113">
    <property type="term" value="F:peptide-methionine (S)-S-oxide reductase activity"/>
    <property type="evidence" value="ECO:0007669"/>
    <property type="project" value="UniProtKB-EC"/>
</dbReference>
<name>A0A2W1BKV9_HELAM</name>
<gene>
    <name evidence="7" type="primary">HaOG205686</name>
    <name evidence="7" type="ORF">B5X24_HaOG205686</name>
</gene>
<dbReference type="EMBL" id="KZ149984">
    <property type="protein sequence ID" value="PZC75712.1"/>
    <property type="molecule type" value="Genomic_DNA"/>
</dbReference>
<dbReference type="PANTHER" id="PTHR43774">
    <property type="entry name" value="PEPTIDE METHIONINE SULFOXIDE REDUCTASE"/>
    <property type="match status" value="1"/>
</dbReference>
<dbReference type="EC" id="1.8.4.11" evidence="2"/>
<dbReference type="AlphaFoldDB" id="A0A2W1BKV9"/>
<dbReference type="Gene3D" id="3.30.1060.10">
    <property type="entry name" value="Peptide methionine sulphoxide reductase MsrA"/>
    <property type="match status" value="1"/>
</dbReference>
<comment type="similarity">
    <text evidence="1">Belongs to the MsrA Met sulfoxide reductase family.</text>
</comment>
<keyword evidence="8" id="KW-1185">Reference proteome</keyword>
<dbReference type="SUPFAM" id="SSF55068">
    <property type="entry name" value="Peptide methionine sulfoxide reductase"/>
    <property type="match status" value="1"/>
</dbReference>
<evidence type="ECO:0000313" key="7">
    <source>
        <dbReference type="EMBL" id="PZC75712.1"/>
    </source>
</evidence>
<dbReference type="InterPro" id="IPR036509">
    <property type="entry name" value="Met_Sox_Rdtase_MsrA_sf"/>
</dbReference>
<accession>A0A2W1BKV9</accession>
<evidence type="ECO:0000313" key="8">
    <source>
        <dbReference type="Proteomes" id="UP000249218"/>
    </source>
</evidence>
<evidence type="ECO:0000256" key="3">
    <source>
        <dbReference type="ARBA" id="ARBA00023002"/>
    </source>
</evidence>
<evidence type="ECO:0000256" key="1">
    <source>
        <dbReference type="ARBA" id="ARBA00005591"/>
    </source>
</evidence>
<dbReference type="PANTHER" id="PTHR43774:SF1">
    <property type="entry name" value="PEPTIDE METHIONINE SULFOXIDE REDUCTASE MSRA 2"/>
    <property type="match status" value="1"/>
</dbReference>
<keyword evidence="3" id="KW-0560">Oxidoreductase</keyword>
<feature type="domain" description="Selenoprotein methionine sulfoxide reductase A helical" evidence="6">
    <location>
        <begin position="81"/>
        <end position="128"/>
    </location>
</feature>
<evidence type="ECO:0000259" key="5">
    <source>
        <dbReference type="Pfam" id="PF01625"/>
    </source>
</evidence>
<proteinExistence type="inferred from homology"/>
<evidence type="ECO:0000256" key="2">
    <source>
        <dbReference type="ARBA" id="ARBA00012502"/>
    </source>
</evidence>
<sequence>MFWANHEYGLTTKLKRQYQSMILYHDEEQRASAEASYKQMQERCKEPLRTEIAPAGTFYPAEDYHQKYRLQGHKDLCRSLGLDSSKLQTSHLAARLNGYLVGVGGRTQFEQEVQRLGLTEKQAEYVRRELERNEGGGLAC</sequence>
<dbReference type="InterPro" id="IPR049006">
    <property type="entry name" value="MsrA_helical"/>
</dbReference>
<reference evidence="7 8" key="1">
    <citation type="journal article" date="2017" name="BMC Biol.">
        <title>Genomic innovations, transcriptional plasticity and gene loss underlying the evolution and divergence of two highly polyphagous and invasive Helicoverpa pest species.</title>
        <authorList>
            <person name="Pearce S.L."/>
            <person name="Clarke D.F."/>
            <person name="East P.D."/>
            <person name="Elfekih S."/>
            <person name="Gordon K.H."/>
            <person name="Jermiin L.S."/>
            <person name="McGaughran A."/>
            <person name="Oakeshott J.G."/>
            <person name="Papanikolaou A."/>
            <person name="Perera O.P."/>
            <person name="Rane R.V."/>
            <person name="Richards S."/>
            <person name="Tay W.T."/>
            <person name="Walsh T.K."/>
            <person name="Anderson A."/>
            <person name="Anderson C.J."/>
            <person name="Asgari S."/>
            <person name="Board P.G."/>
            <person name="Bretschneider A."/>
            <person name="Campbell P.M."/>
            <person name="Chertemps T."/>
            <person name="Christeller J.T."/>
            <person name="Coppin C.W."/>
            <person name="Downes S.J."/>
            <person name="Duan G."/>
            <person name="Farnsworth C.A."/>
            <person name="Good R.T."/>
            <person name="Han L.B."/>
            <person name="Han Y.C."/>
            <person name="Hatje K."/>
            <person name="Horne I."/>
            <person name="Huang Y.P."/>
            <person name="Hughes D.S."/>
            <person name="Jacquin-Joly E."/>
            <person name="James W."/>
            <person name="Jhangiani S."/>
            <person name="Kollmar M."/>
            <person name="Kuwar S.S."/>
            <person name="Li S."/>
            <person name="Liu N.Y."/>
            <person name="Maibeche M.T."/>
            <person name="Miller J.R."/>
            <person name="Montagne N."/>
            <person name="Perry T."/>
            <person name="Qu J."/>
            <person name="Song S.V."/>
            <person name="Sutton G.G."/>
            <person name="Vogel H."/>
            <person name="Walenz B.P."/>
            <person name="Xu W."/>
            <person name="Zhang H.J."/>
            <person name="Zou Z."/>
            <person name="Batterham P."/>
            <person name="Edwards O.R."/>
            <person name="Feyereisen R."/>
            <person name="Gibbs R.A."/>
            <person name="Heckel D.G."/>
            <person name="McGrath A."/>
            <person name="Robin C."/>
            <person name="Scherer S.E."/>
            <person name="Worley K.C."/>
            <person name="Wu Y.D."/>
        </authorList>
    </citation>
    <scope>NUCLEOTIDE SEQUENCE [LARGE SCALE GENOMIC DNA]</scope>
    <source>
        <strain evidence="7">Harm_GR_Male_#8</strain>
        <tissue evidence="7">Whole organism</tissue>
    </source>
</reference>
<dbReference type="Pfam" id="PF01625">
    <property type="entry name" value="PMSR"/>
    <property type="match status" value="1"/>
</dbReference>
<feature type="domain" description="Peptide methionine sulphoxide reductase MsrA" evidence="5">
    <location>
        <begin position="11"/>
        <end position="77"/>
    </location>
</feature>
<dbReference type="OrthoDB" id="77405at2759"/>
<dbReference type="Pfam" id="PF20939">
    <property type="entry name" value="MsrA_helical"/>
    <property type="match status" value="1"/>
</dbReference>
<evidence type="ECO:0000259" key="6">
    <source>
        <dbReference type="Pfam" id="PF20939"/>
    </source>
</evidence>
<dbReference type="InterPro" id="IPR002569">
    <property type="entry name" value="Met_Sox_Rdtase_MsrA_dom"/>
</dbReference>
<evidence type="ECO:0000256" key="4">
    <source>
        <dbReference type="ARBA" id="ARBA00030643"/>
    </source>
</evidence>
<protein>
    <recommendedName>
        <fullName evidence="2">peptide-methionine (S)-S-oxide reductase</fullName>
        <ecNumber evidence="2">1.8.4.11</ecNumber>
    </recommendedName>
    <alternativeName>
        <fullName evidence="4">Peptide-methionine (S)-S-oxide reductase</fullName>
    </alternativeName>
</protein>
<dbReference type="Proteomes" id="UP000249218">
    <property type="component" value="Unassembled WGS sequence"/>
</dbReference>
<organism evidence="7 8">
    <name type="scientific">Helicoverpa armigera</name>
    <name type="common">Cotton bollworm</name>
    <name type="synonym">Heliothis armigera</name>
    <dbReference type="NCBI Taxonomy" id="29058"/>
    <lineage>
        <taxon>Eukaryota</taxon>
        <taxon>Metazoa</taxon>
        <taxon>Ecdysozoa</taxon>
        <taxon>Arthropoda</taxon>
        <taxon>Hexapoda</taxon>
        <taxon>Insecta</taxon>
        <taxon>Pterygota</taxon>
        <taxon>Neoptera</taxon>
        <taxon>Endopterygota</taxon>
        <taxon>Lepidoptera</taxon>
        <taxon>Glossata</taxon>
        <taxon>Ditrysia</taxon>
        <taxon>Noctuoidea</taxon>
        <taxon>Noctuidae</taxon>
        <taxon>Heliothinae</taxon>
        <taxon>Helicoverpa</taxon>
    </lineage>
</organism>